<protein>
    <recommendedName>
        <fullName evidence="2">DUF218 domain-containing protein</fullName>
    </recommendedName>
</protein>
<organism evidence="3 4">
    <name type="scientific">Novipirellula artificiosorum</name>
    <dbReference type="NCBI Taxonomy" id="2528016"/>
    <lineage>
        <taxon>Bacteria</taxon>
        <taxon>Pseudomonadati</taxon>
        <taxon>Planctomycetota</taxon>
        <taxon>Planctomycetia</taxon>
        <taxon>Pirellulales</taxon>
        <taxon>Pirellulaceae</taxon>
        <taxon>Novipirellula</taxon>
    </lineage>
</organism>
<feature type="transmembrane region" description="Helical" evidence="1">
    <location>
        <begin position="79"/>
        <end position="99"/>
    </location>
</feature>
<keyword evidence="1" id="KW-0472">Membrane</keyword>
<feature type="transmembrane region" description="Helical" evidence="1">
    <location>
        <begin position="54"/>
        <end position="73"/>
    </location>
</feature>
<dbReference type="Proteomes" id="UP000319143">
    <property type="component" value="Unassembled WGS sequence"/>
</dbReference>
<feature type="domain" description="DUF218" evidence="2">
    <location>
        <begin position="123"/>
        <end position="288"/>
    </location>
</feature>
<dbReference type="InterPro" id="IPR003848">
    <property type="entry name" value="DUF218"/>
</dbReference>
<sequence>MIMSDSATEFVSRATPLRAAVTGLAAGGIMNGLFAVGTWFYSGAAMAAGCATDLVMPVGLIWTFSLVASLVFFRAGRRWASAAMVGIFLLVSVSGNGWIADKFIHSVEMPRKTLQPAAEPLRAVVMLGGSAGLAYDDVPELRDAGQRNWLTAQLWAAGKAQSVICTGTSPVAKMGPSEVGRVLFESIGIPEDKIFEVPGDNTSQEMKNLAAFFASPPKAFPVTGEIGLVTSAFHMHRAIRLAEAEGIDFFIPLPCGYESSAPQDFSPRMLVPSAEAMDTFSHALKERLARIVGR</sequence>
<dbReference type="RefSeq" id="WP_146524627.1">
    <property type="nucleotide sequence ID" value="NZ_SJPV01000001.1"/>
</dbReference>
<evidence type="ECO:0000313" key="4">
    <source>
        <dbReference type="Proteomes" id="UP000319143"/>
    </source>
</evidence>
<dbReference type="Pfam" id="PF02698">
    <property type="entry name" value="DUF218"/>
    <property type="match status" value="1"/>
</dbReference>
<keyword evidence="1" id="KW-0812">Transmembrane</keyword>
<dbReference type="CDD" id="cd06259">
    <property type="entry name" value="YdcF-like"/>
    <property type="match status" value="1"/>
</dbReference>
<accession>A0A5C6E293</accession>
<dbReference type="AlphaFoldDB" id="A0A5C6E293"/>
<dbReference type="EMBL" id="SJPV01000001">
    <property type="protein sequence ID" value="TWU42604.1"/>
    <property type="molecule type" value="Genomic_DNA"/>
</dbReference>
<evidence type="ECO:0000313" key="3">
    <source>
        <dbReference type="EMBL" id="TWU42604.1"/>
    </source>
</evidence>
<comment type="caution">
    <text evidence="3">The sequence shown here is derived from an EMBL/GenBank/DDBJ whole genome shotgun (WGS) entry which is preliminary data.</text>
</comment>
<name>A0A5C6E293_9BACT</name>
<reference evidence="3 4" key="1">
    <citation type="submission" date="2019-02" db="EMBL/GenBank/DDBJ databases">
        <title>Deep-cultivation of Planctomycetes and their phenomic and genomic characterization uncovers novel biology.</title>
        <authorList>
            <person name="Wiegand S."/>
            <person name="Jogler M."/>
            <person name="Boedeker C."/>
            <person name="Pinto D."/>
            <person name="Vollmers J."/>
            <person name="Rivas-Marin E."/>
            <person name="Kohn T."/>
            <person name="Peeters S.H."/>
            <person name="Heuer A."/>
            <person name="Rast P."/>
            <person name="Oberbeckmann S."/>
            <person name="Bunk B."/>
            <person name="Jeske O."/>
            <person name="Meyerdierks A."/>
            <person name="Storesund J.E."/>
            <person name="Kallscheuer N."/>
            <person name="Luecker S."/>
            <person name="Lage O.M."/>
            <person name="Pohl T."/>
            <person name="Merkel B.J."/>
            <person name="Hornburger P."/>
            <person name="Mueller R.-W."/>
            <person name="Bruemmer F."/>
            <person name="Labrenz M."/>
            <person name="Spormann A.M."/>
            <person name="Op Den Camp H."/>
            <person name="Overmann J."/>
            <person name="Amann R."/>
            <person name="Jetten M.S.M."/>
            <person name="Mascher T."/>
            <person name="Medema M.H."/>
            <person name="Devos D.P."/>
            <person name="Kaster A.-K."/>
            <person name="Ovreas L."/>
            <person name="Rohde M."/>
            <person name="Galperin M.Y."/>
            <person name="Jogler C."/>
        </authorList>
    </citation>
    <scope>NUCLEOTIDE SEQUENCE [LARGE SCALE GENOMIC DNA]</scope>
    <source>
        <strain evidence="3 4">Poly41</strain>
    </source>
</reference>
<proteinExistence type="predicted"/>
<evidence type="ECO:0000259" key="2">
    <source>
        <dbReference type="Pfam" id="PF02698"/>
    </source>
</evidence>
<dbReference type="OrthoDB" id="9782395at2"/>
<keyword evidence="1" id="KW-1133">Transmembrane helix</keyword>
<feature type="transmembrane region" description="Helical" evidence="1">
    <location>
        <begin position="20"/>
        <end position="42"/>
    </location>
</feature>
<gene>
    <name evidence="3" type="ORF">Poly41_09020</name>
</gene>
<keyword evidence="4" id="KW-1185">Reference proteome</keyword>
<evidence type="ECO:0000256" key="1">
    <source>
        <dbReference type="SAM" id="Phobius"/>
    </source>
</evidence>